<evidence type="ECO:0000313" key="4">
    <source>
        <dbReference type="Proteomes" id="UP000546584"/>
    </source>
</evidence>
<evidence type="ECO:0000313" key="3">
    <source>
        <dbReference type="EMBL" id="NWD45979.1"/>
    </source>
</evidence>
<name>A0AAJ3HA45_9PSED</name>
<feature type="signal peptide" evidence="1">
    <location>
        <begin position="1"/>
        <end position="18"/>
    </location>
</feature>
<evidence type="ECO:0000256" key="1">
    <source>
        <dbReference type="SAM" id="SignalP"/>
    </source>
</evidence>
<evidence type="ECO:0000259" key="2">
    <source>
        <dbReference type="Pfam" id="PF13629"/>
    </source>
</evidence>
<gene>
    <name evidence="3" type="ORF">HX826_29240</name>
</gene>
<dbReference type="RefSeq" id="WP_177027492.1">
    <property type="nucleotide sequence ID" value="NZ_JACAQR010000068.1"/>
</dbReference>
<sequence>MIRFGLLLLTLTSFFCSAQDIANGAQGSISLASGEGRILHFVAPVESVLVAEPGIADLQVVSPGVIYIFGKAPGNTSLIALGSDGKQLASLSLAVSSATQAVTAPMQELHPGNGAQISGAGNRLIAKGTVRSVGEATDLNALLNPQGQGFQSAVNTTEYAGAAQVNLRVRFAEVSRSELLHYGVNWNAMFSNGTFSFGLITGGPLAAATAGGLA</sequence>
<feature type="domain" description="Pilus formation protein N-terminal" evidence="2">
    <location>
        <begin position="27"/>
        <end position="96"/>
    </location>
</feature>
<dbReference type="Pfam" id="PF13629">
    <property type="entry name" value="T2SS-T3SS_pil_N"/>
    <property type="match status" value="1"/>
</dbReference>
<dbReference type="InterPro" id="IPR032789">
    <property type="entry name" value="T2SS-T3SS_pil_N"/>
</dbReference>
<accession>A0AAJ3HA45</accession>
<organism evidence="3 4">
    <name type="scientific">Pseudomonas yamanorum</name>
    <dbReference type="NCBI Taxonomy" id="515393"/>
    <lineage>
        <taxon>Bacteria</taxon>
        <taxon>Pseudomonadati</taxon>
        <taxon>Pseudomonadota</taxon>
        <taxon>Gammaproteobacteria</taxon>
        <taxon>Pseudomonadales</taxon>
        <taxon>Pseudomonadaceae</taxon>
        <taxon>Pseudomonas</taxon>
    </lineage>
</organism>
<keyword evidence="1" id="KW-0732">Signal</keyword>
<dbReference type="EMBL" id="JACAQR010000068">
    <property type="protein sequence ID" value="NWD45979.1"/>
    <property type="molecule type" value="Genomic_DNA"/>
</dbReference>
<dbReference type="Proteomes" id="UP000546584">
    <property type="component" value="Unassembled WGS sequence"/>
</dbReference>
<comment type="caution">
    <text evidence="3">The sequence shown here is derived from an EMBL/GenBank/DDBJ whole genome shotgun (WGS) entry which is preliminary data.</text>
</comment>
<feature type="non-terminal residue" evidence="3">
    <location>
        <position position="214"/>
    </location>
</feature>
<dbReference type="AlphaFoldDB" id="A0AAJ3HA45"/>
<protein>
    <submittedName>
        <fullName evidence="3">Pilus assembly protein N-terminal domain-containing protein</fullName>
    </submittedName>
</protein>
<proteinExistence type="predicted"/>
<reference evidence="3 4" key="1">
    <citation type="submission" date="2020-04" db="EMBL/GenBank/DDBJ databases">
        <title>Molecular characterization of pseudomonads from Agaricus bisporus reveal novel blotch 2 pathogens in Western Europe.</title>
        <authorList>
            <person name="Taparia T."/>
            <person name="Krijger M."/>
            <person name="Haynes E."/>
            <person name="Elpinstone J.G."/>
            <person name="Noble R."/>
            <person name="Van Der Wolf J."/>
        </authorList>
    </citation>
    <scope>NUCLEOTIDE SEQUENCE [LARGE SCALE GENOMIC DNA]</scope>
    <source>
        <strain evidence="3 4">IPO3753</strain>
    </source>
</reference>
<feature type="chain" id="PRO_5042559091" evidence="1">
    <location>
        <begin position="19"/>
        <end position="214"/>
    </location>
</feature>